<comment type="caution">
    <text evidence="1">The sequence shown here is derived from an EMBL/GenBank/DDBJ whole genome shotgun (WGS) entry which is preliminary data.</text>
</comment>
<protein>
    <submittedName>
        <fullName evidence="1">DUF3231 family protein</fullName>
    </submittedName>
</protein>
<accession>A0ABW5R8T1</accession>
<proteinExistence type="predicted"/>
<reference evidence="2" key="1">
    <citation type="journal article" date="2019" name="Int. J. Syst. Evol. Microbiol.">
        <title>The Global Catalogue of Microorganisms (GCM) 10K type strain sequencing project: providing services to taxonomists for standard genome sequencing and annotation.</title>
        <authorList>
            <consortium name="The Broad Institute Genomics Platform"/>
            <consortium name="The Broad Institute Genome Sequencing Center for Infectious Disease"/>
            <person name="Wu L."/>
            <person name="Ma J."/>
        </authorList>
    </citation>
    <scope>NUCLEOTIDE SEQUENCE [LARGE SCALE GENOMIC DNA]</scope>
    <source>
        <strain evidence="2">KCTC 33676</strain>
    </source>
</reference>
<evidence type="ECO:0000313" key="1">
    <source>
        <dbReference type="EMBL" id="MFD2671425.1"/>
    </source>
</evidence>
<dbReference type="Pfam" id="PF11553">
    <property type="entry name" value="DUF3231"/>
    <property type="match status" value="1"/>
</dbReference>
<dbReference type="InterPro" id="IPR012347">
    <property type="entry name" value="Ferritin-like"/>
</dbReference>
<name>A0ABW5R8T1_9BACL</name>
<organism evidence="1 2">
    <name type="scientific">Marinicrinis sediminis</name>
    <dbReference type="NCBI Taxonomy" id="1652465"/>
    <lineage>
        <taxon>Bacteria</taxon>
        <taxon>Bacillati</taxon>
        <taxon>Bacillota</taxon>
        <taxon>Bacilli</taxon>
        <taxon>Bacillales</taxon>
        <taxon>Paenibacillaceae</taxon>
    </lineage>
</organism>
<dbReference type="InterPro" id="IPR021617">
    <property type="entry name" value="DUF3231"/>
</dbReference>
<dbReference type="Gene3D" id="1.20.1260.10">
    <property type="match status" value="1"/>
</dbReference>
<sequence length="179" mass="20190">MKVLEAIMHYLQKNEWADEKQPLHIGEAMGCWVYYTAIAEEIPALDISLNTTTDAELKELLLEAKEIALSQKKILKDFMFKEGIPLSQTESLKPMSRTEDIPLGARSTDDEMANLVSIKAASGIVACATNLSQSIRTDLGLMWARFQSEKTMFATKLRMKMKKRGWLKVPPAYIPPGKR</sequence>
<keyword evidence="2" id="KW-1185">Reference proteome</keyword>
<gene>
    <name evidence="1" type="ORF">ACFSUC_07370</name>
</gene>
<dbReference type="RefSeq" id="WP_379928887.1">
    <property type="nucleotide sequence ID" value="NZ_JBHUMM010000010.1"/>
</dbReference>
<dbReference type="EMBL" id="JBHUMM010000010">
    <property type="protein sequence ID" value="MFD2671425.1"/>
    <property type="molecule type" value="Genomic_DNA"/>
</dbReference>
<dbReference type="Proteomes" id="UP001597497">
    <property type="component" value="Unassembled WGS sequence"/>
</dbReference>
<evidence type="ECO:0000313" key="2">
    <source>
        <dbReference type="Proteomes" id="UP001597497"/>
    </source>
</evidence>